<evidence type="ECO:0000259" key="1">
    <source>
        <dbReference type="Pfam" id="PF03102"/>
    </source>
</evidence>
<dbReference type="AlphaFoldDB" id="A0A060NMC8"/>
<reference evidence="2 3" key="1">
    <citation type="journal article" date="2014" name="Nat. Commun.">
        <title>Physiological and genomic features of highly alkaliphilic hydrogen-utilizing Betaproteobacteria from a continental serpentinizing site.</title>
        <authorList>
            <person name="Suzuki S."/>
            <person name="Kuenen J.G."/>
            <person name="Schipper K."/>
            <person name="van der Velde S."/>
            <person name="Ishii S."/>
            <person name="Wu A."/>
            <person name="Sorokin D.Y."/>
            <person name="Tenney A."/>
            <person name="Meng X.Y."/>
            <person name="Morrill P.L."/>
            <person name="Kamagata Y."/>
            <person name="Muyzer G."/>
            <person name="Nealson K.H."/>
        </authorList>
    </citation>
    <scope>NUCLEOTIDE SEQUENCE [LARGE SCALE GENOMIC DNA]</scope>
    <source>
        <strain evidence="2 3">A1</strain>
    </source>
</reference>
<dbReference type="GO" id="GO:0047444">
    <property type="term" value="F:N-acylneuraminate-9-phosphate synthase activity"/>
    <property type="evidence" value="ECO:0007669"/>
    <property type="project" value="TreeGrafter"/>
</dbReference>
<dbReference type="PANTHER" id="PTHR42966:SF1">
    <property type="entry name" value="SIALIC ACID SYNTHASE"/>
    <property type="match status" value="1"/>
</dbReference>
<dbReference type="PANTHER" id="PTHR42966">
    <property type="entry name" value="N-ACETYLNEURAMINATE SYNTHASE"/>
    <property type="match status" value="1"/>
</dbReference>
<accession>A0A060NMC8</accession>
<dbReference type="Gene3D" id="3.20.20.70">
    <property type="entry name" value="Aldolase class I"/>
    <property type="match status" value="1"/>
</dbReference>
<dbReference type="Proteomes" id="UP000067461">
    <property type="component" value="Chromosome"/>
</dbReference>
<proteinExistence type="predicted"/>
<dbReference type="SUPFAM" id="SSF51569">
    <property type="entry name" value="Aldolase"/>
    <property type="match status" value="1"/>
</dbReference>
<dbReference type="EMBL" id="AP014568">
    <property type="protein sequence ID" value="BAO80678.1"/>
    <property type="molecule type" value="Genomic_DNA"/>
</dbReference>
<dbReference type="STRING" id="1458425.SRAA_0824"/>
<dbReference type="HOGENOM" id="CLU_042669_0_0_4"/>
<gene>
    <name evidence="2" type="ORF">SRAA_0824</name>
</gene>
<dbReference type="OrthoDB" id="9781701at2"/>
<dbReference type="InterPro" id="IPR013132">
    <property type="entry name" value="PseI/NeuA/B-like_N"/>
</dbReference>
<dbReference type="GO" id="GO:0016051">
    <property type="term" value="P:carbohydrate biosynthetic process"/>
    <property type="evidence" value="ECO:0007669"/>
    <property type="project" value="InterPro"/>
</dbReference>
<evidence type="ECO:0000313" key="2">
    <source>
        <dbReference type="EMBL" id="BAO80678.1"/>
    </source>
</evidence>
<evidence type="ECO:0000313" key="3">
    <source>
        <dbReference type="Proteomes" id="UP000067461"/>
    </source>
</evidence>
<organism evidence="2 3">
    <name type="scientific">Serpentinimonas raichei</name>
    <dbReference type="NCBI Taxonomy" id="1458425"/>
    <lineage>
        <taxon>Bacteria</taxon>
        <taxon>Pseudomonadati</taxon>
        <taxon>Pseudomonadota</taxon>
        <taxon>Betaproteobacteria</taxon>
        <taxon>Burkholderiales</taxon>
        <taxon>Comamonadaceae</taxon>
        <taxon>Serpentinimonas</taxon>
    </lineage>
</organism>
<keyword evidence="3" id="KW-1185">Reference proteome</keyword>
<feature type="domain" description="PseI/NeuA/B-like" evidence="1">
    <location>
        <begin position="50"/>
        <end position="265"/>
    </location>
</feature>
<dbReference type="InterPro" id="IPR013785">
    <property type="entry name" value="Aldolase_TIM"/>
</dbReference>
<dbReference type="KEGG" id="cbaa:SRAA_0824"/>
<dbReference type="Gene3D" id="3.90.1210.10">
    <property type="entry name" value="Antifreeze-like/N-acetylneuraminic acid synthase C-terminal domain"/>
    <property type="match status" value="1"/>
</dbReference>
<protein>
    <submittedName>
        <fullName evidence="2">Sialic acid synthase</fullName>
    </submittedName>
</protein>
<dbReference type="RefSeq" id="WP_045531143.1">
    <property type="nucleotide sequence ID" value="NZ_AP014568.1"/>
</dbReference>
<dbReference type="InterPro" id="IPR051690">
    <property type="entry name" value="PseI-like"/>
</dbReference>
<name>A0A060NMC8_9BURK</name>
<sequence>MGTIKQRDRDLFENLFVLELANNHLGSVARGLKIVREHGTVARYNNVKAAIKLQFRDVDEFIHPEFKGNQELRYVKKTEATKLSRAEFSILVDEIRNIASLPLATPFDEASVDLCLEFDMPIIKIASSDMNDWPLIEKIASTRRPTIVSTGGASEKDLDDLVRFFEKRDIPLAINHCISLYPSEDAELNLDQIDYLRNRYPGHVIGLSTHEYHDWSSSMLISYGKGARTWERHIDIEADGVAVSSYCSLPQQCDTWFKAFHKAREMCGGVGQSRRVISRKETEYLDALVRGVYARRPLEPGYVFSKADFDKDFYLAIPLHKGQLSCREVMNGERLLQPIAAHDKLTIEHIDGPYSNTATLKNIIKNRGI</sequence>
<dbReference type="Pfam" id="PF03102">
    <property type="entry name" value="NeuB"/>
    <property type="match status" value="1"/>
</dbReference>